<evidence type="ECO:0000256" key="2">
    <source>
        <dbReference type="SAM" id="MobiDB-lite"/>
    </source>
</evidence>
<keyword evidence="5" id="KW-1185">Reference proteome</keyword>
<dbReference type="InterPro" id="IPR002937">
    <property type="entry name" value="Amino_oxidase"/>
</dbReference>
<dbReference type="PANTHER" id="PTHR10742:SF373">
    <property type="entry name" value="LYSINE-SPECIFIC HISTONE DEMETHYLASE 1 HOMOLOG 2"/>
    <property type="match status" value="1"/>
</dbReference>
<reference evidence="4 5" key="1">
    <citation type="journal article" date="2009" name="Science">
        <title>Green evolution and dynamic adaptations revealed by genomes of the marine picoeukaryotes Micromonas.</title>
        <authorList>
            <person name="Worden A.Z."/>
            <person name="Lee J.H."/>
            <person name="Mock T."/>
            <person name="Rouze P."/>
            <person name="Simmons M.P."/>
            <person name="Aerts A.L."/>
            <person name="Allen A.E."/>
            <person name="Cuvelier M.L."/>
            <person name="Derelle E."/>
            <person name="Everett M.V."/>
            <person name="Foulon E."/>
            <person name="Grimwood J."/>
            <person name="Gundlach H."/>
            <person name="Henrissat B."/>
            <person name="Napoli C."/>
            <person name="McDonald S.M."/>
            <person name="Parker M.S."/>
            <person name="Rombauts S."/>
            <person name="Salamov A."/>
            <person name="Von Dassow P."/>
            <person name="Badger J.H."/>
            <person name="Coutinho P.M."/>
            <person name="Demir E."/>
            <person name="Dubchak I."/>
            <person name="Gentemann C."/>
            <person name="Eikrem W."/>
            <person name="Gready J.E."/>
            <person name="John U."/>
            <person name="Lanier W."/>
            <person name="Lindquist E.A."/>
            <person name="Lucas S."/>
            <person name="Mayer K.F."/>
            <person name="Moreau H."/>
            <person name="Not F."/>
            <person name="Otillar R."/>
            <person name="Panaud O."/>
            <person name="Pangilinan J."/>
            <person name="Paulsen I."/>
            <person name="Piegu B."/>
            <person name="Poliakov A."/>
            <person name="Robbens S."/>
            <person name="Schmutz J."/>
            <person name="Toulza E."/>
            <person name="Wyss T."/>
            <person name="Zelensky A."/>
            <person name="Zhou K."/>
            <person name="Armbrust E.V."/>
            <person name="Bhattacharya D."/>
            <person name="Goodenough U.W."/>
            <person name="Van de Peer Y."/>
            <person name="Grigoriev I.V."/>
        </authorList>
    </citation>
    <scope>NUCLEOTIDE SEQUENCE [LARGE SCALE GENOMIC DNA]</scope>
    <source>
        <strain evidence="4 5">CCMP1545</strain>
    </source>
</reference>
<dbReference type="OrthoDB" id="2219495at2759"/>
<sequence>MEFRGGPSRGGGGGGGGKKTYKATDEEETEIAFELGLYTYANDDEKRFLPERYDEGAYLVIRNMILARWRADPSAYVSVEHACGFVMDKWKPLVHAAHRFLTSRGYINFGVGFATNYLTPGSAKGTCVVVGAGLAGLAAARQLMSFGHRVVVVEGRDRPGGRAWTTKLSGTDPKTGEVKTAVGEMGGRRVLSHTGPHTTAGNPLCVVARQLDVPFHDIRGTCPLYAEGGGARADAATDEKIEREYNEALAECTRKRLAFGSSDDEGIYRTRTAADLISLGGAIEEFRRERKPTPTREESDLFDWHLANLEFANAARLDVLSMGQWDQDDPYDFEGNHVFLRGGNGRIVSALARDVPVFYNHDVCSVSYPGEGGADDGEGVVVRCANGRSFGADVALVTVPLGVLKKEIIAFDPPLPERKLRAIANLGFGVLNKVILLFPEVFWDTTHDTFGYVRKCDGDSKKRGRYYMFYNYAGLSGGATLVALVAGDAALEMESGAFYTLDAVKGAMDVLRDIFTVGQNVPVPDPLDAACVRWGGDRHAFGSYSNISVGATGEDYDHLASTVGDRLFFAGEATNRMHPATMHGAFLSGVREAALI</sequence>
<feature type="region of interest" description="Disordered" evidence="2">
    <location>
        <begin position="1"/>
        <end position="23"/>
    </location>
</feature>
<dbReference type="Pfam" id="PF04433">
    <property type="entry name" value="SWIRM"/>
    <property type="match status" value="1"/>
</dbReference>
<dbReference type="SUPFAM" id="SSF46689">
    <property type="entry name" value="Homeodomain-like"/>
    <property type="match status" value="1"/>
</dbReference>
<protein>
    <submittedName>
        <fullName evidence="4">Histone deacetylase</fullName>
    </submittedName>
</protein>
<gene>
    <name evidence="4" type="ORF">MICPUCDRAFT_22895</name>
</gene>
<dbReference type="EMBL" id="GG663749">
    <property type="protein sequence ID" value="EEH51963.1"/>
    <property type="molecule type" value="Genomic_DNA"/>
</dbReference>
<dbReference type="SUPFAM" id="SSF51905">
    <property type="entry name" value="FAD/NAD(P)-binding domain"/>
    <property type="match status" value="1"/>
</dbReference>
<dbReference type="InterPro" id="IPR036388">
    <property type="entry name" value="WH-like_DNA-bd_sf"/>
</dbReference>
<evidence type="ECO:0000256" key="1">
    <source>
        <dbReference type="ARBA" id="ARBA00005995"/>
    </source>
</evidence>
<feature type="non-terminal residue" evidence="4">
    <location>
        <position position="596"/>
    </location>
</feature>
<dbReference type="Gene3D" id="1.10.10.10">
    <property type="entry name" value="Winged helix-like DNA-binding domain superfamily/Winged helix DNA-binding domain"/>
    <property type="match status" value="1"/>
</dbReference>
<accession>C1N6Q1</accession>
<evidence type="ECO:0000313" key="4">
    <source>
        <dbReference type="EMBL" id="EEH51963.1"/>
    </source>
</evidence>
<evidence type="ECO:0000313" key="5">
    <source>
        <dbReference type="Proteomes" id="UP000001876"/>
    </source>
</evidence>
<dbReference type="RefSeq" id="XP_003063590.1">
    <property type="nucleotide sequence ID" value="XM_003063544.1"/>
</dbReference>
<organism evidence="5">
    <name type="scientific">Micromonas pusilla (strain CCMP1545)</name>
    <name type="common">Picoplanktonic green alga</name>
    <dbReference type="NCBI Taxonomy" id="564608"/>
    <lineage>
        <taxon>Eukaryota</taxon>
        <taxon>Viridiplantae</taxon>
        <taxon>Chlorophyta</taxon>
        <taxon>Mamiellophyceae</taxon>
        <taxon>Mamiellales</taxon>
        <taxon>Mamiellaceae</taxon>
        <taxon>Micromonas</taxon>
    </lineage>
</organism>
<feature type="compositionally biased region" description="Gly residues" evidence="2">
    <location>
        <begin position="7"/>
        <end position="18"/>
    </location>
</feature>
<dbReference type="Gene3D" id="3.50.50.60">
    <property type="entry name" value="FAD/NAD(P)-binding domain"/>
    <property type="match status" value="1"/>
</dbReference>
<dbReference type="Pfam" id="PF01593">
    <property type="entry name" value="Amino_oxidase"/>
    <property type="match status" value="1"/>
</dbReference>
<dbReference type="GeneID" id="9689214"/>
<dbReference type="SUPFAM" id="SSF54373">
    <property type="entry name" value="FAD-linked reductases, C-terminal domain"/>
    <property type="match status" value="1"/>
</dbReference>
<dbReference type="AlphaFoldDB" id="C1N6Q1"/>
<dbReference type="eggNOG" id="KOG0029">
    <property type="taxonomic scope" value="Eukaryota"/>
</dbReference>
<evidence type="ECO:0000259" key="3">
    <source>
        <dbReference type="PROSITE" id="PS50934"/>
    </source>
</evidence>
<dbReference type="InterPro" id="IPR050281">
    <property type="entry name" value="Flavin_monoamine_oxidase"/>
</dbReference>
<proteinExistence type="inferred from homology"/>
<dbReference type="KEGG" id="mpp:MICPUCDRAFT_22895"/>
<dbReference type="InterPro" id="IPR007526">
    <property type="entry name" value="SWIRM"/>
</dbReference>
<feature type="domain" description="SWIRM" evidence="3">
    <location>
        <begin position="27"/>
        <end position="118"/>
    </location>
</feature>
<dbReference type="Proteomes" id="UP000001876">
    <property type="component" value="Unassembled WGS sequence"/>
</dbReference>
<dbReference type="OMA" id="IRNHLLC"/>
<dbReference type="InterPro" id="IPR036188">
    <property type="entry name" value="FAD/NAD-bd_sf"/>
</dbReference>
<comment type="similarity">
    <text evidence="1">Belongs to the flavin monoamine oxidase family.</text>
</comment>
<dbReference type="InterPro" id="IPR009057">
    <property type="entry name" value="Homeodomain-like_sf"/>
</dbReference>
<dbReference type="PANTHER" id="PTHR10742">
    <property type="entry name" value="FLAVIN MONOAMINE OXIDASE"/>
    <property type="match status" value="1"/>
</dbReference>
<dbReference type="Gene3D" id="3.90.660.10">
    <property type="match status" value="1"/>
</dbReference>
<dbReference type="STRING" id="564608.C1N6Q1"/>
<dbReference type="PROSITE" id="PS50934">
    <property type="entry name" value="SWIRM"/>
    <property type="match status" value="1"/>
</dbReference>
<dbReference type="GO" id="GO:0016491">
    <property type="term" value="F:oxidoreductase activity"/>
    <property type="evidence" value="ECO:0007669"/>
    <property type="project" value="InterPro"/>
</dbReference>
<name>C1N6Q1_MICPC</name>